<dbReference type="InterPro" id="IPR011009">
    <property type="entry name" value="Kinase-like_dom_sf"/>
</dbReference>
<dbReference type="InterPro" id="IPR016477">
    <property type="entry name" value="Fructo-/Ketosamine-3-kinase"/>
</dbReference>
<dbReference type="EC" id="2.7.1.172" evidence="1"/>
<dbReference type="Proteomes" id="UP000030151">
    <property type="component" value="Unassembled WGS sequence"/>
</dbReference>
<dbReference type="PANTHER" id="PTHR12149:SF8">
    <property type="entry name" value="PROTEIN-RIBULOSAMINE 3-KINASE"/>
    <property type="match status" value="1"/>
</dbReference>
<comment type="catalytic activity">
    <reaction evidence="2">
        <text>N(6)-D-ribulosyl-L-lysyl-[protein] + ATP = N(6)-(3-O-phospho-D-ribulosyl)-L-lysyl-[protein] + ADP + H(+)</text>
        <dbReference type="Rhea" id="RHEA:48432"/>
        <dbReference type="Rhea" id="RHEA-COMP:12103"/>
        <dbReference type="Rhea" id="RHEA-COMP:12104"/>
        <dbReference type="ChEBI" id="CHEBI:15378"/>
        <dbReference type="ChEBI" id="CHEBI:30616"/>
        <dbReference type="ChEBI" id="CHEBI:90418"/>
        <dbReference type="ChEBI" id="CHEBI:90420"/>
        <dbReference type="ChEBI" id="CHEBI:456216"/>
        <dbReference type="EC" id="2.7.1.172"/>
    </reaction>
    <physiologicalReaction direction="left-to-right" evidence="2">
        <dbReference type="Rhea" id="RHEA:48433"/>
    </physiologicalReaction>
</comment>
<dbReference type="eggNOG" id="KOG3021">
    <property type="taxonomic scope" value="Eukaryota"/>
</dbReference>
<reference evidence="3 4" key="1">
    <citation type="submission" date="2014-02" db="EMBL/GenBank/DDBJ databases">
        <title>The genome sequence of the entomopathogenic fungus Metarhizium robertsii ARSEF 2575.</title>
        <authorList>
            <person name="Giuliano Garisto Donzelli B."/>
            <person name="Roe B.A."/>
            <person name="Macmil S.L."/>
            <person name="Krasnoff S.B."/>
            <person name="Gibson D.M."/>
        </authorList>
    </citation>
    <scope>NUCLEOTIDE SEQUENCE [LARGE SCALE GENOMIC DNA]</scope>
    <source>
        <strain evidence="3 4">ARSEF 2575</strain>
    </source>
</reference>
<keyword evidence="3" id="KW-0418">Kinase</keyword>
<dbReference type="PANTHER" id="PTHR12149">
    <property type="entry name" value="FRUCTOSAMINE 3 KINASE-RELATED PROTEIN"/>
    <property type="match status" value="1"/>
</dbReference>
<evidence type="ECO:0000313" key="3">
    <source>
        <dbReference type="EMBL" id="EXU98305.1"/>
    </source>
</evidence>
<sequence>MQLQGHDVLLRQVASLTGSMPGDVPIDESVRNALPEGTTAMSAYRFGQSAWSLTAKINAVDKHGDPTAFFLKYVPGDLGQMQLEGEFVGMTELHKAAPTFVPRPIGWGKLKSVVPSSHFLLVEFKDFTPVLPDPVKLGERVAALHKNSSSPTGQFGFPIQTFDGARPQAVGLDPSWTSFFSKLLAEAYRQDMETNGLWPELDAVYLKVQSQLIPRLIGALEADGRVVKPVLIHGDMWDGNIGTESSTGDPWIFDCAAYYGHNEMDLGIWRAERHQLRSKVYRREYLRNMEPSEPEEEWDDRNRLYSAKTNFMHSACFAGSPARQQTFDDFVFLLRKYFPDMSDTTERNNIKQGE</sequence>
<evidence type="ECO:0000313" key="4">
    <source>
        <dbReference type="Proteomes" id="UP000030151"/>
    </source>
</evidence>
<keyword evidence="3" id="KW-0808">Transferase</keyword>
<dbReference type="Pfam" id="PF03881">
    <property type="entry name" value="Fructosamin_kin"/>
    <property type="match status" value="1"/>
</dbReference>
<comment type="caution">
    <text evidence="3">The sequence shown here is derived from an EMBL/GenBank/DDBJ whole genome shotgun (WGS) entry which is preliminary data.</text>
</comment>
<organism evidence="3 4">
    <name type="scientific">Metarhizium robertsii</name>
    <dbReference type="NCBI Taxonomy" id="568076"/>
    <lineage>
        <taxon>Eukaryota</taxon>
        <taxon>Fungi</taxon>
        <taxon>Dikarya</taxon>
        <taxon>Ascomycota</taxon>
        <taxon>Pezizomycotina</taxon>
        <taxon>Sordariomycetes</taxon>
        <taxon>Hypocreomycetidae</taxon>
        <taxon>Hypocreales</taxon>
        <taxon>Clavicipitaceae</taxon>
        <taxon>Metarhizium</taxon>
    </lineage>
</organism>
<dbReference type="HOGENOM" id="CLU_036517_1_2_1"/>
<proteinExistence type="predicted"/>
<protein>
    <recommendedName>
        <fullName evidence="1">protein-ribulosamine 3-kinase</fullName>
        <ecNumber evidence="1">2.7.1.172</ecNumber>
    </recommendedName>
</protein>
<evidence type="ECO:0000256" key="2">
    <source>
        <dbReference type="ARBA" id="ARBA00048655"/>
    </source>
</evidence>
<dbReference type="GO" id="GO:0016301">
    <property type="term" value="F:kinase activity"/>
    <property type="evidence" value="ECO:0007669"/>
    <property type="project" value="UniProtKB-KW"/>
</dbReference>
<dbReference type="AlphaFoldDB" id="A0A0A1URN2"/>
<accession>A0A0A1URN2</accession>
<gene>
    <name evidence="3" type="ORF">X797_008482</name>
</gene>
<evidence type="ECO:0000256" key="1">
    <source>
        <dbReference type="ARBA" id="ARBA00011961"/>
    </source>
</evidence>
<dbReference type="SUPFAM" id="SSF56112">
    <property type="entry name" value="Protein kinase-like (PK-like)"/>
    <property type="match status" value="1"/>
</dbReference>
<dbReference type="GO" id="GO:0102193">
    <property type="term" value="F:protein-ribulosamine 3-kinase activity"/>
    <property type="evidence" value="ECO:0007669"/>
    <property type="project" value="UniProtKB-EC"/>
</dbReference>
<name>A0A0A1URN2_9HYPO</name>
<dbReference type="OrthoDB" id="5772781at2759"/>
<dbReference type="EMBL" id="JELW01000027">
    <property type="protein sequence ID" value="EXU98305.1"/>
    <property type="molecule type" value="Genomic_DNA"/>
</dbReference>
<dbReference type="Gene3D" id="3.90.1200.10">
    <property type="match status" value="1"/>
</dbReference>